<reference evidence="10 11" key="1">
    <citation type="submission" date="2023-03" db="EMBL/GenBank/DDBJ databases">
        <title>High-quality genome of Scylla paramamosain provides insights in environmental adaptation.</title>
        <authorList>
            <person name="Zhang L."/>
        </authorList>
    </citation>
    <scope>NUCLEOTIDE SEQUENCE [LARGE SCALE GENOMIC DNA]</scope>
    <source>
        <strain evidence="10">LZ_2023a</strain>
        <tissue evidence="10">Muscle</tissue>
    </source>
</reference>
<keyword evidence="5 9" id="KW-1133">Transmembrane helix</keyword>
<evidence type="ECO:0000313" key="11">
    <source>
        <dbReference type="Proteomes" id="UP001487740"/>
    </source>
</evidence>
<evidence type="ECO:0000256" key="5">
    <source>
        <dbReference type="ARBA" id="ARBA00022989"/>
    </source>
</evidence>
<feature type="compositionally biased region" description="Basic and acidic residues" evidence="8">
    <location>
        <begin position="319"/>
        <end position="328"/>
    </location>
</feature>
<protein>
    <recommendedName>
        <fullName evidence="2">Seipin</fullName>
    </recommendedName>
</protein>
<feature type="transmembrane region" description="Helical" evidence="9">
    <location>
        <begin position="152"/>
        <end position="169"/>
    </location>
</feature>
<feature type="compositionally biased region" description="Low complexity" evidence="8">
    <location>
        <begin position="330"/>
        <end position="341"/>
    </location>
</feature>
<gene>
    <name evidence="10" type="ORF">O3P69_012808</name>
</gene>
<dbReference type="GO" id="GO:0006629">
    <property type="term" value="P:lipid metabolic process"/>
    <property type="evidence" value="ECO:0007669"/>
    <property type="project" value="UniProtKB-KW"/>
</dbReference>
<feature type="transmembrane region" description="Helical" evidence="9">
    <location>
        <begin position="27"/>
        <end position="48"/>
    </location>
</feature>
<dbReference type="GO" id="GO:0140042">
    <property type="term" value="P:lipid droplet formation"/>
    <property type="evidence" value="ECO:0007669"/>
    <property type="project" value="UniProtKB-ARBA"/>
</dbReference>
<dbReference type="PANTHER" id="PTHR21212">
    <property type="entry name" value="BERNARDINELLI-SEIP CONGENITAL LIPODYSTROPHY 2 HOMOLOG BSCL2 PROTEIN"/>
    <property type="match status" value="1"/>
</dbReference>
<dbReference type="InterPro" id="IPR009617">
    <property type="entry name" value="Seipin"/>
</dbReference>
<evidence type="ECO:0000256" key="6">
    <source>
        <dbReference type="ARBA" id="ARBA00023098"/>
    </source>
</evidence>
<dbReference type="Pfam" id="PF06775">
    <property type="entry name" value="Seipin"/>
    <property type="match status" value="1"/>
</dbReference>
<keyword evidence="7 9" id="KW-0472">Membrane</keyword>
<evidence type="ECO:0000256" key="2">
    <source>
        <dbReference type="ARBA" id="ARBA00022064"/>
    </source>
</evidence>
<organism evidence="10 11">
    <name type="scientific">Scylla paramamosain</name>
    <name type="common">Mud crab</name>
    <dbReference type="NCBI Taxonomy" id="85552"/>
    <lineage>
        <taxon>Eukaryota</taxon>
        <taxon>Metazoa</taxon>
        <taxon>Ecdysozoa</taxon>
        <taxon>Arthropoda</taxon>
        <taxon>Crustacea</taxon>
        <taxon>Multicrustacea</taxon>
        <taxon>Malacostraca</taxon>
        <taxon>Eumalacostraca</taxon>
        <taxon>Eucarida</taxon>
        <taxon>Decapoda</taxon>
        <taxon>Pleocyemata</taxon>
        <taxon>Brachyura</taxon>
        <taxon>Eubrachyura</taxon>
        <taxon>Portunoidea</taxon>
        <taxon>Portunidae</taxon>
        <taxon>Portuninae</taxon>
        <taxon>Scylla</taxon>
    </lineage>
</organism>
<evidence type="ECO:0000256" key="1">
    <source>
        <dbReference type="ARBA" id="ARBA00004477"/>
    </source>
</evidence>
<name>A0AAW0TR85_SCYPA</name>
<keyword evidence="4" id="KW-0256">Endoplasmic reticulum</keyword>
<comment type="caution">
    <text evidence="10">The sequence shown here is derived from an EMBL/GenBank/DDBJ whole genome shotgun (WGS) entry which is preliminary data.</text>
</comment>
<dbReference type="Proteomes" id="UP001487740">
    <property type="component" value="Unassembled WGS sequence"/>
</dbReference>
<feature type="transmembrane region" description="Helical" evidence="9">
    <location>
        <begin position="229"/>
        <end position="252"/>
    </location>
</feature>
<feature type="compositionally biased region" description="Acidic residues" evidence="8">
    <location>
        <begin position="368"/>
        <end position="381"/>
    </location>
</feature>
<dbReference type="AlphaFoldDB" id="A0AAW0TR85"/>
<keyword evidence="3 9" id="KW-0812">Transmembrane</keyword>
<dbReference type="EMBL" id="JARAKH010000026">
    <property type="protein sequence ID" value="KAK8389874.1"/>
    <property type="molecule type" value="Genomic_DNA"/>
</dbReference>
<dbReference type="PANTHER" id="PTHR21212:SF0">
    <property type="entry name" value="SEIPIN"/>
    <property type="match status" value="1"/>
</dbReference>
<evidence type="ECO:0000256" key="7">
    <source>
        <dbReference type="ARBA" id="ARBA00023136"/>
    </source>
</evidence>
<evidence type="ECO:0000256" key="3">
    <source>
        <dbReference type="ARBA" id="ARBA00022692"/>
    </source>
</evidence>
<evidence type="ECO:0000256" key="8">
    <source>
        <dbReference type="SAM" id="MobiDB-lite"/>
    </source>
</evidence>
<keyword evidence="11" id="KW-1185">Reference proteome</keyword>
<accession>A0AAW0TR85</accession>
<dbReference type="GO" id="GO:0005789">
    <property type="term" value="C:endoplasmic reticulum membrane"/>
    <property type="evidence" value="ECO:0007669"/>
    <property type="project" value="UniProtKB-SubCell"/>
</dbReference>
<keyword evidence="6" id="KW-0443">Lipid metabolism</keyword>
<comment type="subcellular location">
    <subcellularLocation>
        <location evidence="1">Endoplasmic reticulum membrane</location>
        <topology evidence="1">Multi-pass membrane protein</topology>
    </subcellularLocation>
</comment>
<evidence type="ECO:0000256" key="9">
    <source>
        <dbReference type="SAM" id="Phobius"/>
    </source>
</evidence>
<proteinExistence type="predicted"/>
<evidence type="ECO:0000256" key="4">
    <source>
        <dbReference type="ARBA" id="ARBA00022824"/>
    </source>
</evidence>
<feature type="region of interest" description="Disordered" evidence="8">
    <location>
        <begin position="293"/>
        <end position="381"/>
    </location>
</feature>
<evidence type="ECO:0000313" key="10">
    <source>
        <dbReference type="EMBL" id="KAK8389874.1"/>
    </source>
</evidence>
<sequence length="381" mass="42463">MSKVLGGYISNKRRQAQDYLESWQSTVYSMVVFSATMVVIFWASVFLYTSFYFTFMPQESITWPIHFQFKSCENEPGICSNPNAVIPVLDPMRGSLLVRGQKYRVVVDLEMPESPVNQRIGMFLLNMEMKNQGGGTLRQSSRSAMMRYKSELLHFISTTVFAPLLLYGLQEEKQVVTVELFSQYEEDPLLPLSEVYIELASRHVELYAAQMRIHATFSGLRYFMFHYPLIAAVVGIGICMVFLSAVVILSWYQFSGPTFSPVQPSRGMVSFPNGSASAIGTHVTSPATKMVVEDEDKDDGGGGGGAPSSRVSQVEPEENSAKGEDTKVPSDSQDSEMSQDSPVGEKASDREDFEIVNSSKPQGVTLKEEEEEEEEEAFPSP</sequence>
<dbReference type="CDD" id="cd23995">
    <property type="entry name" value="Seipin_BSCL2_like"/>
    <property type="match status" value="1"/>
</dbReference>